<dbReference type="AlphaFoldDB" id="A0A2A4I4U5"/>
<proteinExistence type="predicted"/>
<protein>
    <submittedName>
        <fullName evidence="2">Uncharacterized protein</fullName>
    </submittedName>
</protein>
<organism evidence="2 3">
    <name type="scientific">Sphingomonas adhaesiva</name>
    <dbReference type="NCBI Taxonomy" id="28212"/>
    <lineage>
        <taxon>Bacteria</taxon>
        <taxon>Pseudomonadati</taxon>
        <taxon>Pseudomonadota</taxon>
        <taxon>Alphaproteobacteria</taxon>
        <taxon>Sphingomonadales</taxon>
        <taxon>Sphingomonadaceae</taxon>
        <taxon>Sphingomonas</taxon>
    </lineage>
</organism>
<gene>
    <name evidence="2" type="ORF">COA07_16050</name>
</gene>
<feature type="region of interest" description="Disordered" evidence="1">
    <location>
        <begin position="84"/>
        <end position="103"/>
    </location>
</feature>
<evidence type="ECO:0000313" key="3">
    <source>
        <dbReference type="Proteomes" id="UP000218323"/>
    </source>
</evidence>
<dbReference type="EMBL" id="NWVC01000012">
    <property type="protein sequence ID" value="PCG13118.1"/>
    <property type="molecule type" value="Genomic_DNA"/>
</dbReference>
<comment type="caution">
    <text evidence="2">The sequence shown here is derived from an EMBL/GenBank/DDBJ whole genome shotgun (WGS) entry which is preliminary data.</text>
</comment>
<name>A0A2A4I4U5_9SPHN</name>
<evidence type="ECO:0000256" key="1">
    <source>
        <dbReference type="SAM" id="MobiDB-lite"/>
    </source>
</evidence>
<dbReference type="Proteomes" id="UP000218323">
    <property type="component" value="Unassembled WGS sequence"/>
</dbReference>
<feature type="compositionally biased region" description="Basic and acidic residues" evidence="1">
    <location>
        <begin position="85"/>
        <end position="103"/>
    </location>
</feature>
<evidence type="ECO:0000313" key="2">
    <source>
        <dbReference type="EMBL" id="PCG13118.1"/>
    </source>
</evidence>
<keyword evidence="3" id="KW-1185">Reference proteome</keyword>
<sequence length="103" mass="10914">MCTRVRTRDVERTVETTQLLLVPTGTTATESGFTAGLPLTLAIEKTGNGLIIGSVLAGVDHSRVSLRNGLVLCGGRCARFLGGHAGREQRQSRHAAGESARRD</sequence>
<accession>A0A2A4I4U5</accession>
<reference evidence="2 3" key="1">
    <citation type="submission" date="2017-09" db="EMBL/GenBank/DDBJ databases">
        <title>Sphingomonas adhaesiva DSM 7418, whole genome shotgun sequence.</title>
        <authorList>
            <person name="Feng G."/>
            <person name="Zhu H."/>
        </authorList>
    </citation>
    <scope>NUCLEOTIDE SEQUENCE [LARGE SCALE GENOMIC DNA]</scope>
    <source>
        <strain evidence="2 3">DSM 7418</strain>
    </source>
</reference>